<evidence type="ECO:0000313" key="3">
    <source>
        <dbReference type="EMBL" id="ANU64399.1"/>
    </source>
</evidence>
<dbReference type="RefSeq" id="WP_068961679.1">
    <property type="nucleotide sequence ID" value="NZ_CAJTCT010000006.1"/>
</dbReference>
<sequence length="406" mass="45946">MEINTVNTTVTKRHARVDVADVLRGFAVLAIILLHSIEHFNFYSFPDTEGQSAWLTFADRSIWDGLFFTFGGKAYAIFALLFGFSFFIQHDNQRMRGSDFRLRFCWRLVLLLLIGQLNAAFFTAEVLVMYALVGFVLVATCRLSDRWIITLSAICMLQPVCLWQIMRAISDPEYTITAINTSAFWSATFAAQSSAGFLETVKVNLWEGQLASLAWAWDHGRIFQTAGLFMAGMLIGRRGWFGRESQPLWRRALAIALICFFPLRGLNAMVPEYITRPDILKPMGILLSSLANLSFMVILVSGILQAYYCTTRLSNILARLIPYGRMSMTNYVTQGIIGSALFYHWGLYLRVGITGSLLVGIAIFALQYAICLAWARSHSHGPLEYMWKRATWIEFPFRATPTPRPA</sequence>
<keyword evidence="1" id="KW-1133">Transmembrane helix</keyword>
<feature type="transmembrane region" description="Helical" evidence="1">
    <location>
        <begin position="22"/>
        <end position="45"/>
    </location>
</feature>
<dbReference type="PANTHER" id="PTHR30590">
    <property type="entry name" value="INNER MEMBRANE PROTEIN"/>
    <property type="match status" value="1"/>
</dbReference>
<protein>
    <recommendedName>
        <fullName evidence="2">DUF418 domain-containing protein</fullName>
    </recommendedName>
</protein>
<feature type="transmembrane region" description="Helical" evidence="1">
    <location>
        <begin position="65"/>
        <end position="88"/>
    </location>
</feature>
<organism evidence="3 4">
    <name type="scientific">Muribaculum intestinale</name>
    <dbReference type="NCBI Taxonomy" id="1796646"/>
    <lineage>
        <taxon>Bacteria</taxon>
        <taxon>Pseudomonadati</taxon>
        <taxon>Bacteroidota</taxon>
        <taxon>Bacteroidia</taxon>
        <taxon>Bacteroidales</taxon>
        <taxon>Muribaculaceae</taxon>
        <taxon>Muribaculum</taxon>
    </lineage>
</organism>
<evidence type="ECO:0000313" key="4">
    <source>
        <dbReference type="Proteomes" id="UP000186351"/>
    </source>
</evidence>
<feature type="transmembrane region" description="Helical" evidence="1">
    <location>
        <begin position="285"/>
        <end position="308"/>
    </location>
</feature>
<feature type="transmembrane region" description="Helical" evidence="1">
    <location>
        <begin position="353"/>
        <end position="375"/>
    </location>
</feature>
<feature type="transmembrane region" description="Helical" evidence="1">
    <location>
        <begin position="218"/>
        <end position="236"/>
    </location>
</feature>
<feature type="transmembrane region" description="Helical" evidence="1">
    <location>
        <begin position="328"/>
        <end position="347"/>
    </location>
</feature>
<evidence type="ECO:0000256" key="1">
    <source>
        <dbReference type="SAM" id="Phobius"/>
    </source>
</evidence>
<dbReference type="STRING" id="1796646.A4V02_12180"/>
<dbReference type="AlphaFoldDB" id="A0A1B1SC80"/>
<name>A0A1B1SC80_9BACT</name>
<proteinExistence type="predicted"/>
<dbReference type="PANTHER" id="PTHR30590:SF2">
    <property type="entry name" value="INNER MEMBRANE PROTEIN"/>
    <property type="match status" value="1"/>
</dbReference>
<dbReference type="InterPro" id="IPR007349">
    <property type="entry name" value="DUF418"/>
</dbReference>
<evidence type="ECO:0000259" key="2">
    <source>
        <dbReference type="Pfam" id="PF04235"/>
    </source>
</evidence>
<accession>A0A1Z2XGF6</accession>
<dbReference type="Proteomes" id="UP000186351">
    <property type="component" value="Chromosome"/>
</dbReference>
<dbReference type="EMBL" id="CP015402">
    <property type="protein sequence ID" value="ANU64399.1"/>
    <property type="molecule type" value="Genomic_DNA"/>
</dbReference>
<dbReference type="OrthoDB" id="9807744at2"/>
<keyword evidence="4" id="KW-1185">Reference proteome</keyword>
<feature type="transmembrane region" description="Helical" evidence="1">
    <location>
        <begin position="178"/>
        <end position="198"/>
    </location>
</feature>
<feature type="domain" description="DUF418" evidence="2">
    <location>
        <begin position="236"/>
        <end position="393"/>
    </location>
</feature>
<feature type="transmembrane region" description="Helical" evidence="1">
    <location>
        <begin position="108"/>
        <end position="135"/>
    </location>
</feature>
<dbReference type="KEGG" id="pary:A4V02_12180"/>
<keyword evidence="1" id="KW-0472">Membrane</keyword>
<keyword evidence="1" id="KW-0812">Transmembrane</keyword>
<gene>
    <name evidence="3" type="ORF">A4V02_12180</name>
</gene>
<feature type="transmembrane region" description="Helical" evidence="1">
    <location>
        <begin position="147"/>
        <end position="166"/>
    </location>
</feature>
<dbReference type="Pfam" id="PF04235">
    <property type="entry name" value="DUF418"/>
    <property type="match status" value="1"/>
</dbReference>
<feature type="transmembrane region" description="Helical" evidence="1">
    <location>
        <begin position="248"/>
        <end position="265"/>
    </location>
</feature>
<reference evidence="4" key="1">
    <citation type="submission" date="2016-04" db="EMBL/GenBank/DDBJ databases">
        <title>Complete Genome Sequences of Twelve Strains of a Stable Defined Moderately Diverse Mouse Microbiota 2 (sDMDMm2).</title>
        <authorList>
            <person name="Uchimura Y."/>
            <person name="Wyss M."/>
            <person name="Brugiroux S."/>
            <person name="Limenitakis J.P."/>
            <person name="Stecher B."/>
            <person name="McCoy K.D."/>
            <person name="Macpherson A.J."/>
        </authorList>
    </citation>
    <scope>NUCLEOTIDE SEQUENCE [LARGE SCALE GENOMIC DNA]</scope>
    <source>
        <strain evidence="4">YL27</strain>
    </source>
</reference>
<accession>A0A1B1SC80</accession>
<dbReference type="GeneID" id="65537631"/>
<dbReference type="InterPro" id="IPR052529">
    <property type="entry name" value="Bact_Transport_Assoc"/>
</dbReference>